<dbReference type="Pfam" id="PF13641">
    <property type="entry name" value="Glyco_tranf_2_3"/>
    <property type="match status" value="1"/>
</dbReference>
<keyword evidence="2" id="KW-0472">Membrane</keyword>
<feature type="region of interest" description="Disordered" evidence="1">
    <location>
        <begin position="57"/>
        <end position="133"/>
    </location>
</feature>
<feature type="transmembrane region" description="Helical" evidence="2">
    <location>
        <begin position="308"/>
        <end position="331"/>
    </location>
</feature>
<feature type="compositionally biased region" description="Acidic residues" evidence="1">
    <location>
        <begin position="209"/>
        <end position="224"/>
    </location>
</feature>
<comment type="caution">
    <text evidence="3">The sequence shown here is derived from an EMBL/GenBank/DDBJ whole genome shotgun (WGS) entry which is preliminary data.</text>
</comment>
<keyword evidence="4" id="KW-1185">Reference proteome</keyword>
<feature type="compositionally biased region" description="Basic and acidic residues" evidence="1">
    <location>
        <begin position="97"/>
        <end position="109"/>
    </location>
</feature>
<dbReference type="Gene3D" id="3.90.550.10">
    <property type="entry name" value="Spore Coat Polysaccharide Biosynthesis Protein SpsA, Chain A"/>
    <property type="match status" value="1"/>
</dbReference>
<organism evidence="3 4">
    <name type="scientific">Sporothrix curviconia</name>
    <dbReference type="NCBI Taxonomy" id="1260050"/>
    <lineage>
        <taxon>Eukaryota</taxon>
        <taxon>Fungi</taxon>
        <taxon>Dikarya</taxon>
        <taxon>Ascomycota</taxon>
        <taxon>Pezizomycotina</taxon>
        <taxon>Sordariomycetes</taxon>
        <taxon>Sordariomycetidae</taxon>
        <taxon>Ophiostomatales</taxon>
        <taxon>Ophiostomataceae</taxon>
        <taxon>Sporothrix</taxon>
    </lineage>
</organism>
<dbReference type="SUPFAM" id="SSF53448">
    <property type="entry name" value="Nucleotide-diphospho-sugar transferases"/>
    <property type="match status" value="1"/>
</dbReference>
<proteinExistence type="predicted"/>
<evidence type="ECO:0008006" key="5">
    <source>
        <dbReference type="Google" id="ProtNLM"/>
    </source>
</evidence>
<gene>
    <name evidence="3" type="ORF">SCUCBS95973_003694</name>
</gene>
<feature type="region of interest" description="Disordered" evidence="1">
    <location>
        <begin position="183"/>
        <end position="246"/>
    </location>
</feature>
<accession>A0ABP0BHL6</accession>
<protein>
    <recommendedName>
        <fullName evidence="5">Glycosyl transferase</fullName>
    </recommendedName>
</protein>
<feature type="transmembrane region" description="Helical" evidence="2">
    <location>
        <begin position="591"/>
        <end position="610"/>
    </location>
</feature>
<reference evidence="3 4" key="1">
    <citation type="submission" date="2024-01" db="EMBL/GenBank/DDBJ databases">
        <authorList>
            <person name="Allen C."/>
            <person name="Tagirdzhanova G."/>
        </authorList>
    </citation>
    <scope>NUCLEOTIDE SEQUENCE [LARGE SCALE GENOMIC DNA]</scope>
</reference>
<feature type="transmembrane region" description="Helical" evidence="2">
    <location>
        <begin position="630"/>
        <end position="646"/>
    </location>
</feature>
<feature type="compositionally biased region" description="Basic residues" evidence="1">
    <location>
        <begin position="859"/>
        <end position="869"/>
    </location>
</feature>
<name>A0ABP0BHL6_9PEZI</name>
<feature type="compositionally biased region" description="Polar residues" evidence="1">
    <location>
        <begin position="86"/>
        <end position="95"/>
    </location>
</feature>
<evidence type="ECO:0000313" key="3">
    <source>
        <dbReference type="EMBL" id="CAK7219053.1"/>
    </source>
</evidence>
<feature type="compositionally biased region" description="Basic and acidic residues" evidence="1">
    <location>
        <begin position="845"/>
        <end position="855"/>
    </location>
</feature>
<feature type="transmembrane region" description="Helical" evidence="2">
    <location>
        <begin position="692"/>
        <end position="710"/>
    </location>
</feature>
<evidence type="ECO:0000256" key="2">
    <source>
        <dbReference type="SAM" id="Phobius"/>
    </source>
</evidence>
<dbReference type="InterPro" id="IPR029044">
    <property type="entry name" value="Nucleotide-diphossugar_trans"/>
</dbReference>
<feature type="transmembrane region" description="Helical" evidence="2">
    <location>
        <begin position="653"/>
        <end position="672"/>
    </location>
</feature>
<sequence length="877" mass="98264">MHRRTESSGTEHILVPQALISTAWVGRSPHWIPYRRDHALSGDGPVQNVIREAVEQPQRWRQQDADRHHDQHSNGGPGGRRHPRSKSFTAGTSSDGPYDHDVGRAEQRHQQQMQQMWIGRPRKTSNPITLEESRRATIVSPALSLTDRENYGLTSAAASVLSLSDTLSQFRFHHHLQHNATYGSNLSDGSTIVNDNSDNNNGSEKSSEETVDDNDNDDEEDEDRDSVVSNGIRRTRTQASRHQNLHEAYERAKKRGLELERKPWARVLFEYTVYFLLLSFIYFILVGRPLWLGAVFWLYWAFSFKMTAVWGWSITMGIALILAFAPLLVIFEKTPELAEDDVEKQLDRNERPGVRKTALLIPCYKSAKVIGPTLQAALRIFPPSHIFVIANGNSPTPLDNTEEICRLYGVNHIWSPVGSKIVAQFVGCYAASTFENVLLVDDDCALPPNFPVVSDRLAGQVQCIGYTIKSTGGGGSRGTWCQQAQDLEYKLSGLQRAFAGTLGSATFPHGAISLWRRQFLIRTFYDHPGFSVSEDWFFGHSCRRLGGRIKMCTSVFVETETPSAVFFPSRGSGSRGGFGEMTVFKQRFQRWNFFFVNGMWYNMGYVLGSWKLGWWEIGAKIFVLQEVYETFLYLLAPFVLPISFIVRPAFCGYLMSGTLLLYFVNVVVFNVIHLRMRKESVNWGVCLLYYPPYKLALTAVNVASCYWSLFKYARYFAKRHPKVVEDERAMGVVLRLEETTPAVTRINSIKNADDDRQMGRRLAVTAATAVRTIPAASTDKTAQGQDAAAVGVSASLDTPAAAAVLCVPVSELCSSSCANGLSEPVSSCLASAPVPVAVPTTSTARTKDEVSEKQTPKTKSTKWRWKKKKTDWSQNIV</sequence>
<dbReference type="Proteomes" id="UP001642405">
    <property type="component" value="Unassembled WGS sequence"/>
</dbReference>
<keyword evidence="2" id="KW-0812">Transmembrane</keyword>
<feature type="compositionally biased region" description="Basic and acidic residues" evidence="1">
    <location>
        <begin position="61"/>
        <end position="72"/>
    </location>
</feature>
<feature type="transmembrane region" description="Helical" evidence="2">
    <location>
        <begin position="271"/>
        <end position="302"/>
    </location>
</feature>
<feature type="region of interest" description="Disordered" evidence="1">
    <location>
        <begin position="841"/>
        <end position="877"/>
    </location>
</feature>
<evidence type="ECO:0000313" key="4">
    <source>
        <dbReference type="Proteomes" id="UP001642405"/>
    </source>
</evidence>
<keyword evidence="2" id="KW-1133">Transmembrane helix</keyword>
<feature type="compositionally biased region" description="Polar residues" evidence="1">
    <location>
        <begin position="183"/>
        <end position="204"/>
    </location>
</feature>
<dbReference type="EMBL" id="CAWUHB010000016">
    <property type="protein sequence ID" value="CAK7219053.1"/>
    <property type="molecule type" value="Genomic_DNA"/>
</dbReference>
<evidence type="ECO:0000256" key="1">
    <source>
        <dbReference type="SAM" id="MobiDB-lite"/>
    </source>
</evidence>